<proteinExistence type="predicted"/>
<accession>A0A975FD59</accession>
<name>A0A975FD59_9GAMM</name>
<protein>
    <recommendedName>
        <fullName evidence="5">DNA-binding protein</fullName>
    </recommendedName>
</protein>
<sequence>MEITIKSAAEMAKVSRNTIYQAIRDGRMSRSPSGKVDSSEVLRVFGNPSDRLTRQEEREHIEHLKTQQQNLTPLDMMSAEKEALYQARIKALEDTLRQTQEREQQHIEREEWHRRQIDKLTDAIKLLEAPKASAKPKALFDRLFGG</sequence>
<evidence type="ECO:0008006" key="5">
    <source>
        <dbReference type="Google" id="ProtNLM"/>
    </source>
</evidence>
<evidence type="ECO:0000313" key="3">
    <source>
        <dbReference type="EMBL" id="QTR55485.1"/>
    </source>
</evidence>
<dbReference type="EMBL" id="CP072798">
    <property type="protein sequence ID" value="QTR55478.1"/>
    <property type="molecule type" value="Genomic_DNA"/>
</dbReference>
<keyword evidence="2" id="KW-0614">Plasmid</keyword>
<reference evidence="2" key="1">
    <citation type="submission" date="2021-04" db="EMBL/GenBank/DDBJ databases">
        <title>Genomics, taxonomy and metabolism of representatives of sulfur bacteria of the genus Thiothrix: Thiothrix fructosivorans QT, Thiothrix unzii A1T and three new species, Thiothrix subterranea sp. nov., Thiothrix litoralis sp. nov. and 'Candidatus Thiothrix anitrata' sp. nov.</title>
        <authorList>
            <person name="Ravin N.V."/>
            <person name="Smolyakov D."/>
            <person name="Rudenko T.S."/>
            <person name="Mardanov A.V."/>
            <person name="Beletsky A.V."/>
            <person name="Markov N.D."/>
            <person name="Fomenkov A.I."/>
            <person name="Roberts R.J."/>
            <person name="Karnachuk O.V."/>
            <person name="Novikov A."/>
            <person name="Grabovich M.Y."/>
        </authorList>
    </citation>
    <scope>NUCLEOTIDE SEQUENCE</scope>
    <source>
        <strain evidence="2">A1</strain>
        <plasmid evidence="2">pTunz6</plasmid>
    </source>
</reference>
<dbReference type="Proteomes" id="UP000672009">
    <property type="component" value="Plasmid pTunz6"/>
</dbReference>
<feature type="coiled-coil region" evidence="1">
    <location>
        <begin position="82"/>
        <end position="109"/>
    </location>
</feature>
<dbReference type="KEGG" id="tun:J9260_18440"/>
<dbReference type="RefSeq" id="WP_210220932.1">
    <property type="nucleotide sequence ID" value="NZ_CP072798.1"/>
</dbReference>
<dbReference type="AlphaFoldDB" id="A0A975FD59"/>
<dbReference type="EMBL" id="CP072798">
    <property type="protein sequence ID" value="QTR55485.1"/>
    <property type="molecule type" value="Genomic_DNA"/>
</dbReference>
<keyword evidence="1" id="KW-0175">Coiled coil</keyword>
<gene>
    <name evidence="3" type="ORF">J9260_18400</name>
    <name evidence="2" type="ORF">J9260_18440</name>
</gene>
<organism evidence="2 4">
    <name type="scientific">Thiothrix unzii</name>
    <dbReference type="NCBI Taxonomy" id="111769"/>
    <lineage>
        <taxon>Bacteria</taxon>
        <taxon>Pseudomonadati</taxon>
        <taxon>Pseudomonadota</taxon>
        <taxon>Gammaproteobacteria</taxon>
        <taxon>Thiotrichales</taxon>
        <taxon>Thiotrichaceae</taxon>
        <taxon>Thiothrix</taxon>
    </lineage>
</organism>
<keyword evidence="4" id="KW-1185">Reference proteome</keyword>
<geneLocation type="plasmid" evidence="2 4">
    <name>pTunz6</name>
</geneLocation>
<evidence type="ECO:0000256" key="1">
    <source>
        <dbReference type="SAM" id="Coils"/>
    </source>
</evidence>
<evidence type="ECO:0000313" key="2">
    <source>
        <dbReference type="EMBL" id="QTR55478.1"/>
    </source>
</evidence>
<dbReference type="KEGG" id="tun:J9260_18400"/>
<evidence type="ECO:0000313" key="4">
    <source>
        <dbReference type="Proteomes" id="UP000672009"/>
    </source>
</evidence>